<gene>
    <name evidence="3" type="ORF">MCOR_12408</name>
</gene>
<keyword evidence="1" id="KW-0812">Transmembrane</keyword>
<protein>
    <recommendedName>
        <fullName evidence="2">LRAT domain-containing protein</fullName>
    </recommendedName>
</protein>
<dbReference type="AlphaFoldDB" id="A0A6J8AY43"/>
<name>A0A6J8AY43_MYTCO</name>
<feature type="transmembrane region" description="Helical" evidence="1">
    <location>
        <begin position="408"/>
        <end position="429"/>
    </location>
</feature>
<sequence length="430" mass="48142">MEEFSNFNPGVNMVKDITIKDYNHFRGLAQMLTHFKVKRSGGDYYHHFLVIGITLDKDNTDVITVAHYTSSAEIFTDDCQGSGKFIIESVDKNSKLLHYPDNLFLVQNEKYPNSRNEKDVAWGRLTGRLNERDYHLSSNNCEHAIHYILTGESFSEQVDSNRSRADCCGFLVDCKEVGFRTALLVSALGAIAGSLVRRVYVKLIVAAIVSYSIGTKQFIPNCGNKVGSNIIHEADERIKQAESLSIIKKQSGKIHLNETKQHIYSDFVCNLAGQLTEEAVMKTCVATLVVCIGLETIFLYSYVFHSLRPKREKSIIRAREYCRVIIIYVLSGFGSTLLAVTFGYFTFLNLNRPALWYFVVVFLTGLACRYLLTCLSGFLFDVCCCKCCLKCCEDSANCPDICCSGGNICFAVVIVLLLTGMITALAFVLK</sequence>
<accession>A0A6J8AY43</accession>
<dbReference type="OrthoDB" id="6047939at2759"/>
<keyword evidence="4" id="KW-1185">Reference proteome</keyword>
<dbReference type="InterPro" id="IPR007053">
    <property type="entry name" value="LRAT_dom"/>
</dbReference>
<organism evidence="3 4">
    <name type="scientific">Mytilus coruscus</name>
    <name type="common">Sea mussel</name>
    <dbReference type="NCBI Taxonomy" id="42192"/>
    <lineage>
        <taxon>Eukaryota</taxon>
        <taxon>Metazoa</taxon>
        <taxon>Spiralia</taxon>
        <taxon>Lophotrochozoa</taxon>
        <taxon>Mollusca</taxon>
        <taxon>Bivalvia</taxon>
        <taxon>Autobranchia</taxon>
        <taxon>Pteriomorphia</taxon>
        <taxon>Mytilida</taxon>
        <taxon>Mytiloidea</taxon>
        <taxon>Mytilidae</taxon>
        <taxon>Mytilinae</taxon>
        <taxon>Mytilus</taxon>
    </lineage>
</organism>
<dbReference type="EMBL" id="CACVKT020002151">
    <property type="protein sequence ID" value="CAC5375411.1"/>
    <property type="molecule type" value="Genomic_DNA"/>
</dbReference>
<feature type="transmembrane region" description="Helical" evidence="1">
    <location>
        <begin position="285"/>
        <end position="304"/>
    </location>
</feature>
<feature type="domain" description="LRAT" evidence="2">
    <location>
        <begin position="36"/>
        <end position="157"/>
    </location>
</feature>
<feature type="transmembrane region" description="Helical" evidence="1">
    <location>
        <begin position="354"/>
        <end position="372"/>
    </location>
</feature>
<dbReference type="Proteomes" id="UP000507470">
    <property type="component" value="Unassembled WGS sequence"/>
</dbReference>
<proteinExistence type="predicted"/>
<feature type="transmembrane region" description="Helical" evidence="1">
    <location>
        <begin position="325"/>
        <end position="348"/>
    </location>
</feature>
<evidence type="ECO:0000313" key="4">
    <source>
        <dbReference type="Proteomes" id="UP000507470"/>
    </source>
</evidence>
<keyword evidence="1" id="KW-0472">Membrane</keyword>
<evidence type="ECO:0000256" key="1">
    <source>
        <dbReference type="SAM" id="Phobius"/>
    </source>
</evidence>
<dbReference type="PROSITE" id="PS51934">
    <property type="entry name" value="LRAT"/>
    <property type="match status" value="1"/>
</dbReference>
<evidence type="ECO:0000313" key="3">
    <source>
        <dbReference type="EMBL" id="CAC5375411.1"/>
    </source>
</evidence>
<reference evidence="3 4" key="1">
    <citation type="submission" date="2020-06" db="EMBL/GenBank/DDBJ databases">
        <authorList>
            <person name="Li R."/>
            <person name="Bekaert M."/>
        </authorList>
    </citation>
    <scope>NUCLEOTIDE SEQUENCE [LARGE SCALE GENOMIC DNA]</scope>
    <source>
        <strain evidence="4">wild</strain>
    </source>
</reference>
<evidence type="ECO:0000259" key="2">
    <source>
        <dbReference type="PROSITE" id="PS51934"/>
    </source>
</evidence>
<dbReference type="Gene3D" id="3.90.1720.10">
    <property type="entry name" value="endopeptidase domain like (from Nostoc punctiforme)"/>
    <property type="match status" value="1"/>
</dbReference>
<keyword evidence="1" id="KW-1133">Transmembrane helix</keyword>